<protein>
    <recommendedName>
        <fullName evidence="7">DUF4378 domain-containing protein</fullName>
    </recommendedName>
</protein>
<feature type="compositionally biased region" description="Basic residues" evidence="1">
    <location>
        <begin position="1"/>
        <end position="10"/>
    </location>
</feature>
<evidence type="ECO:0000313" key="6">
    <source>
        <dbReference type="Proteomes" id="UP000775213"/>
    </source>
</evidence>
<dbReference type="Proteomes" id="UP000775213">
    <property type="component" value="Unassembled WGS sequence"/>
</dbReference>
<dbReference type="Pfam" id="PF14309">
    <property type="entry name" value="DUF4378"/>
    <property type="match status" value="1"/>
</dbReference>
<comment type="caution">
    <text evidence="5">The sequence shown here is derived from an EMBL/GenBank/DDBJ whole genome shotgun (WGS) entry which is preliminary data.</text>
</comment>
<keyword evidence="6" id="KW-1185">Reference proteome</keyword>
<feature type="domain" description="DUF3741" evidence="4">
    <location>
        <begin position="105"/>
        <end position="122"/>
    </location>
</feature>
<dbReference type="EMBL" id="JAGFBR010000012">
    <property type="protein sequence ID" value="KAH0457754.1"/>
    <property type="molecule type" value="Genomic_DNA"/>
</dbReference>
<evidence type="ECO:0000259" key="2">
    <source>
        <dbReference type="Pfam" id="PF12552"/>
    </source>
</evidence>
<dbReference type="PANTHER" id="PTHR46836:SF8">
    <property type="entry name" value="AFADIN"/>
    <property type="match status" value="1"/>
</dbReference>
<evidence type="ECO:0008006" key="7">
    <source>
        <dbReference type="Google" id="ProtNLM"/>
    </source>
</evidence>
<name>A0AAV7G7C5_DENCH</name>
<sequence length="987" mass="113093">MDRRFSRSVRTKSGERGSYHAGVRVGRQAAASALDFPTEAYYLPRKQTKSPKVDLRSTSSEDSTTEADLFSHELHGRLCKKVGGTAVNKITDEVVSRIVEKRRSSPSVIARLMGLDELPPPQVVSELKNENGHFLLKKSFAGLGDKYEYSGNQSFHDIHVSRRQHQNFKIVHDHFDSSNSHIDQVFQKEKRNSKPDIAFIKRQFIEAKRLSTKEAHKRSKELSDALDIMYANKDIFLKIFQDPNSLFAKHFHNLKHSRSSANTNHFKILESSAGKSETFYRSVEETRESTRKKKDTAHCCKKPCTSLYSHSTFDHVDSHLPKLIRSRYTGKTENSPHPILTSIVVLKPSDQKALSTGITESFPGYLQNSKLSSSRHRDFHQELLVERGQQHQLFDVKTKGCNTKAANDVASDISNKVKQSLRSYSDEELAKTDKFNSSSTYVSVPSRSREAVKSLSEQWKTTRPSRQRLVGEGSSSLGEMLSFSGKEIPRTLGQLILKKNSHKKVDKKDIHSSCSYRSGISSNDGWKDECDELLPRFEDHPDSSAIYRSSKPENRWQVDCINAVEDCCMLKDVLNLERYDLHNSIIERGHSLLRNLKYDDNKPQFLRSCGEENRRPTREVEACQDESRNMINLYNLVEPKPIYLQRKMDDSLHLVCNSSNPKNLDSDKSFLTNLKEFQQSAKFNDLSVTILENEVQEVASVDFPLVESPLDVIRVSGPHILPKFAERLSPVSVLETPSEDGKSTPQCLERIAADLQDIQRQLNFLELGTVHSGDEHSKPLIFNDEVSKKILNSLKNDGERDFLYLLDILNVSGIYAASQNKFFDACYSPDYPVFPDVFDKLESEYHMVNSWPRSERKLLFDHINSILAEILAPCMDFHPWVKLKRRNSCGHGRLVDESWRLLVWQQKELSRGKPDEKVLDTRWFYIDDHIDMIGREIERMLKDDLLNELVSEVPNDEMPDSPKTVEGSIVFNIGLNFIFIFWRIEIL</sequence>
<dbReference type="Pfam" id="PF12552">
    <property type="entry name" value="DUF3741"/>
    <property type="match status" value="1"/>
</dbReference>
<feature type="domain" description="DUF4378" evidence="3">
    <location>
        <begin position="801"/>
        <end position="948"/>
    </location>
</feature>
<accession>A0AAV7G7C5</accession>
<evidence type="ECO:0000313" key="5">
    <source>
        <dbReference type="EMBL" id="KAH0457754.1"/>
    </source>
</evidence>
<reference evidence="5 6" key="1">
    <citation type="journal article" date="2021" name="Hortic Res">
        <title>Chromosome-scale assembly of the Dendrobium chrysotoxum genome enhances the understanding of orchid evolution.</title>
        <authorList>
            <person name="Zhang Y."/>
            <person name="Zhang G.Q."/>
            <person name="Zhang D."/>
            <person name="Liu X.D."/>
            <person name="Xu X.Y."/>
            <person name="Sun W.H."/>
            <person name="Yu X."/>
            <person name="Zhu X."/>
            <person name="Wang Z.W."/>
            <person name="Zhao X."/>
            <person name="Zhong W.Y."/>
            <person name="Chen H."/>
            <person name="Yin W.L."/>
            <person name="Huang T."/>
            <person name="Niu S.C."/>
            <person name="Liu Z.J."/>
        </authorList>
    </citation>
    <scope>NUCLEOTIDE SEQUENCE [LARGE SCALE GENOMIC DNA]</scope>
    <source>
        <strain evidence="5">Lindl</strain>
    </source>
</reference>
<dbReference type="InterPro" id="IPR032795">
    <property type="entry name" value="DUF3741-assoc"/>
</dbReference>
<dbReference type="PANTHER" id="PTHR46836">
    <property type="entry name" value="AFADIN"/>
    <property type="match status" value="1"/>
</dbReference>
<evidence type="ECO:0000256" key="1">
    <source>
        <dbReference type="SAM" id="MobiDB-lite"/>
    </source>
</evidence>
<dbReference type="InterPro" id="IPR022212">
    <property type="entry name" value="DUF3741"/>
</dbReference>
<evidence type="ECO:0000259" key="4">
    <source>
        <dbReference type="Pfam" id="PF14383"/>
    </source>
</evidence>
<organism evidence="5 6">
    <name type="scientific">Dendrobium chrysotoxum</name>
    <name type="common">Orchid</name>
    <dbReference type="NCBI Taxonomy" id="161865"/>
    <lineage>
        <taxon>Eukaryota</taxon>
        <taxon>Viridiplantae</taxon>
        <taxon>Streptophyta</taxon>
        <taxon>Embryophyta</taxon>
        <taxon>Tracheophyta</taxon>
        <taxon>Spermatophyta</taxon>
        <taxon>Magnoliopsida</taxon>
        <taxon>Liliopsida</taxon>
        <taxon>Asparagales</taxon>
        <taxon>Orchidaceae</taxon>
        <taxon>Epidendroideae</taxon>
        <taxon>Malaxideae</taxon>
        <taxon>Dendrobiinae</taxon>
        <taxon>Dendrobium</taxon>
    </lineage>
</organism>
<gene>
    <name evidence="5" type="ORF">IEQ34_013069</name>
</gene>
<feature type="region of interest" description="Disordered" evidence="1">
    <location>
        <begin position="47"/>
        <end position="67"/>
    </location>
</feature>
<evidence type="ECO:0000259" key="3">
    <source>
        <dbReference type="Pfam" id="PF14309"/>
    </source>
</evidence>
<proteinExistence type="predicted"/>
<dbReference type="Pfam" id="PF14383">
    <property type="entry name" value="VARLMGL"/>
    <property type="match status" value="1"/>
</dbReference>
<feature type="region of interest" description="Disordered" evidence="1">
    <location>
        <begin position="1"/>
        <end position="21"/>
    </location>
</feature>
<dbReference type="AlphaFoldDB" id="A0AAV7G7C5"/>
<feature type="domain" description="DUF3741" evidence="2">
    <location>
        <begin position="203"/>
        <end position="245"/>
    </location>
</feature>
<dbReference type="InterPro" id="IPR025486">
    <property type="entry name" value="DUF4378"/>
</dbReference>